<reference evidence="1 2" key="1">
    <citation type="submission" date="2015-07" db="EMBL/GenBank/DDBJ databases">
        <authorList>
            <consortium name="Consortium for Microbial Forensics and Genomics (microFORGE)"/>
            <person name="Knight B.M."/>
            <person name="Roberts D.P."/>
            <person name="Lin D."/>
            <person name="Hari K."/>
            <person name="Fletcher J."/>
            <person name="Melcher U."/>
            <person name="Blagden T."/>
            <person name="Winegar R.A."/>
        </authorList>
    </citation>
    <scope>NUCLEOTIDE SEQUENCE [LARGE SCALE GENOMIC DNA]</scope>
    <source>
        <strain evidence="1 2">X11-5A</strain>
    </source>
</reference>
<dbReference type="NCBIfam" id="TIGR01646">
    <property type="entry name" value="vgr_GE"/>
    <property type="match status" value="1"/>
</dbReference>
<dbReference type="AlphaFoldDB" id="A0AAP0ZJ01"/>
<dbReference type="InterPro" id="IPR017847">
    <property type="entry name" value="T6SS_RhsGE_Vgr_subset"/>
</dbReference>
<dbReference type="NCBIfam" id="TIGR03361">
    <property type="entry name" value="VI_Rhs_Vgr"/>
    <property type="match status" value="1"/>
</dbReference>
<evidence type="ECO:0000313" key="1">
    <source>
        <dbReference type="EMBL" id="KOR40917.1"/>
    </source>
</evidence>
<dbReference type="Gene3D" id="4.10.220.110">
    <property type="match status" value="1"/>
</dbReference>
<proteinExistence type="predicted"/>
<dbReference type="SUPFAM" id="SSF69279">
    <property type="entry name" value="Phage tail proteins"/>
    <property type="match status" value="2"/>
</dbReference>
<organism evidence="1 2">
    <name type="scientific">Xanthomonas oryzae</name>
    <dbReference type="NCBI Taxonomy" id="347"/>
    <lineage>
        <taxon>Bacteria</taxon>
        <taxon>Pseudomonadati</taxon>
        <taxon>Pseudomonadota</taxon>
        <taxon>Gammaproteobacteria</taxon>
        <taxon>Lysobacterales</taxon>
        <taxon>Lysobacteraceae</taxon>
        <taxon>Xanthomonas</taxon>
    </lineage>
</organism>
<comment type="caution">
    <text evidence="1">The sequence shown here is derived from an EMBL/GenBank/DDBJ whole genome shotgun (WGS) entry which is preliminary data.</text>
</comment>
<name>A0AAP0ZJ01_9XANT</name>
<feature type="non-terminal residue" evidence="1">
    <location>
        <position position="429"/>
    </location>
</feature>
<evidence type="ECO:0000313" key="2">
    <source>
        <dbReference type="Proteomes" id="UP000036790"/>
    </source>
</evidence>
<dbReference type="Pfam" id="PF05954">
    <property type="entry name" value="Phage_GPD"/>
    <property type="match status" value="1"/>
</dbReference>
<gene>
    <name evidence="1" type="ORF">ADT25_18305</name>
</gene>
<reference evidence="1 2" key="2">
    <citation type="submission" date="2015-09" db="EMBL/GenBank/DDBJ databases">
        <title>Draft genome sequence of Xanthomonas oryzae pv. USA str. X11-5A.</title>
        <authorList>
            <person name="Knight B.M."/>
            <person name="Roberts D.P."/>
            <person name="Lin D."/>
            <person name="Hari K."/>
            <person name="Fletcher J."/>
            <person name="Melcher U."/>
            <person name="Blagden T."/>
            <person name="Winegar R.A."/>
        </authorList>
    </citation>
    <scope>NUCLEOTIDE SEQUENCE [LARGE SCALE GENOMIC DNA]</scope>
    <source>
        <strain evidence="1 2">X11-5A</strain>
    </source>
</reference>
<dbReference type="EMBL" id="LHUJ01000313">
    <property type="protein sequence ID" value="KOR40917.1"/>
    <property type="molecule type" value="Genomic_DNA"/>
</dbReference>
<sequence>MDLTQYVQISQDGRILELQFAGQNAPRRNLLFPLRLQLTGALSEPFTADVTCLSQSSAIELKTLLGQRAGINIRHHDGERKVNGVVTAVRQLGADGGLSSYRLRIQPALALLAYRRTCRIFQEQSVPDIVAQIVQEHSASNPPIAASFRLDQQLRQTYAPRSYCTQFDEDDLSFIHRLLAEEGINYTFAFADDQSARTHTLVLFDDANDLAQASPARIGYRRAEDATPADSLLAWQGERQVMTSATALVSYDYKPATSRNADDWSVIDQGEEGRAASATLSDYSALSPYYASNSAEYARYAQVRQTWHDQRAKTWYGGATTPGLEVGTYVEIADHPSLAEDSSEQRQFVVTEQFLDITNNLPADITRQLPSGLLGLPSADVGPPPSLAAVPPPPEGAAQYLRFAGVRRGVALVPSRVPSLRRPTVWGPQ</sequence>
<dbReference type="Proteomes" id="UP000036790">
    <property type="component" value="Unassembled WGS sequence"/>
</dbReference>
<dbReference type="RefSeq" id="WP_154582824.1">
    <property type="nucleotide sequence ID" value="NZ_LHUJ01000313.1"/>
</dbReference>
<protein>
    <submittedName>
        <fullName evidence="1">Type VI secretion protein</fullName>
    </submittedName>
</protein>
<accession>A0AAP0ZJ01</accession>
<dbReference type="Gene3D" id="3.55.50.10">
    <property type="entry name" value="Baseplate protein-like domains"/>
    <property type="match status" value="1"/>
</dbReference>
<dbReference type="InterPro" id="IPR006533">
    <property type="entry name" value="T6SS_Vgr_RhsGE"/>
</dbReference>
<dbReference type="Gene3D" id="2.30.110.50">
    <property type="match status" value="1"/>
</dbReference>